<evidence type="ECO:0000256" key="6">
    <source>
        <dbReference type="ARBA" id="ARBA00023065"/>
    </source>
</evidence>
<dbReference type="InterPro" id="IPR036837">
    <property type="entry name" value="Cation_efflux_CTD_sf"/>
</dbReference>
<dbReference type="InterPro" id="IPR027470">
    <property type="entry name" value="Cation_efflux_CTD"/>
</dbReference>
<evidence type="ECO:0000256" key="4">
    <source>
        <dbReference type="ARBA" id="ARBA00022692"/>
    </source>
</evidence>
<keyword evidence="7 9" id="KW-0472">Membrane</keyword>
<dbReference type="Pfam" id="PF16916">
    <property type="entry name" value="ZT_dimer"/>
    <property type="match status" value="1"/>
</dbReference>
<dbReference type="GO" id="GO:0005886">
    <property type="term" value="C:plasma membrane"/>
    <property type="evidence" value="ECO:0007669"/>
    <property type="project" value="TreeGrafter"/>
</dbReference>
<dbReference type="GO" id="GO:0005385">
    <property type="term" value="F:zinc ion transmembrane transporter activity"/>
    <property type="evidence" value="ECO:0007669"/>
    <property type="project" value="TreeGrafter"/>
</dbReference>
<comment type="subcellular location">
    <subcellularLocation>
        <location evidence="1">Membrane</location>
        <topology evidence="1">Multi-pass membrane protein</topology>
    </subcellularLocation>
</comment>
<feature type="transmembrane region" description="Helical" evidence="9">
    <location>
        <begin position="36"/>
        <end position="63"/>
    </location>
</feature>
<dbReference type="NCBIfam" id="TIGR01297">
    <property type="entry name" value="CDF"/>
    <property type="match status" value="1"/>
</dbReference>
<evidence type="ECO:0000313" key="12">
    <source>
        <dbReference type="EMBL" id="GEC18310.1"/>
    </source>
</evidence>
<dbReference type="EMBL" id="BJNG01000005">
    <property type="protein sequence ID" value="GEC18310.1"/>
    <property type="molecule type" value="Genomic_DNA"/>
</dbReference>
<sequence length="320" mass="32871">MVLDAGARPGPGRDHGPGPGHGHGHGHSADTDRRRLAIALAVTLGTAVVGAVGAVLTGSLALLADLGHLLTDAAALAAAFVASVLAQRPADARRTFGLGRVEVLVAGVNAITLVAVVVWVAVEGVGRLIEPAEVPGLPLLVVGLLGLVGNLVSLAVLAGGDRRNMNMRGAMLHVLGDALGSVGVLAAALVLLFTGWPYADTVASLFIVALILPRTVALLREVGHVLLEGAPRGIDTADVRDALLAVPGVLDVHDLHLWSINDRRPTVSAHLVVDEATHVGCGEASVLDAAGAALRERFGLAHSTLQIEQDDHTDHEDHCR</sequence>
<feature type="transmembrane region" description="Helical" evidence="9">
    <location>
        <begin position="98"/>
        <end position="122"/>
    </location>
</feature>
<dbReference type="PANTHER" id="PTHR11562:SF17">
    <property type="entry name" value="RE54080P-RELATED"/>
    <property type="match status" value="1"/>
</dbReference>
<organism evidence="12 13">
    <name type="scientific">Pseudonocardia hydrocarbonoxydans</name>
    <dbReference type="NCBI Taxonomy" id="76726"/>
    <lineage>
        <taxon>Bacteria</taxon>
        <taxon>Bacillati</taxon>
        <taxon>Actinomycetota</taxon>
        <taxon>Actinomycetes</taxon>
        <taxon>Pseudonocardiales</taxon>
        <taxon>Pseudonocardiaceae</taxon>
        <taxon>Pseudonocardia</taxon>
    </lineage>
</organism>
<dbReference type="InterPro" id="IPR058533">
    <property type="entry name" value="Cation_efflux_TM"/>
</dbReference>
<evidence type="ECO:0000256" key="9">
    <source>
        <dbReference type="SAM" id="Phobius"/>
    </source>
</evidence>
<evidence type="ECO:0000256" key="7">
    <source>
        <dbReference type="ARBA" id="ARBA00023136"/>
    </source>
</evidence>
<dbReference type="Proteomes" id="UP000320338">
    <property type="component" value="Unassembled WGS sequence"/>
</dbReference>
<feature type="region of interest" description="Disordered" evidence="8">
    <location>
        <begin position="1"/>
        <end position="29"/>
    </location>
</feature>
<evidence type="ECO:0000259" key="10">
    <source>
        <dbReference type="Pfam" id="PF01545"/>
    </source>
</evidence>
<evidence type="ECO:0000256" key="5">
    <source>
        <dbReference type="ARBA" id="ARBA00022989"/>
    </source>
</evidence>
<gene>
    <name evidence="12" type="ORF">PHY01_05930</name>
</gene>
<feature type="domain" description="Cation efflux protein cytoplasmic" evidence="11">
    <location>
        <begin position="231"/>
        <end position="309"/>
    </location>
</feature>
<feature type="transmembrane region" description="Helical" evidence="9">
    <location>
        <begin position="134"/>
        <end position="158"/>
    </location>
</feature>
<keyword evidence="3" id="KW-0813">Transport</keyword>
<name>A0A4Y3WJW8_9PSEU</name>
<dbReference type="InterPro" id="IPR050681">
    <property type="entry name" value="CDF/SLC30A"/>
</dbReference>
<evidence type="ECO:0000256" key="1">
    <source>
        <dbReference type="ARBA" id="ARBA00004141"/>
    </source>
</evidence>
<dbReference type="SUPFAM" id="SSF160240">
    <property type="entry name" value="Cation efflux protein cytoplasmic domain-like"/>
    <property type="match status" value="1"/>
</dbReference>
<keyword evidence="4 9" id="KW-0812">Transmembrane</keyword>
<dbReference type="AlphaFoldDB" id="A0A4Y3WJW8"/>
<dbReference type="InterPro" id="IPR027469">
    <property type="entry name" value="Cation_efflux_TMD_sf"/>
</dbReference>
<feature type="compositionally biased region" description="Low complexity" evidence="8">
    <location>
        <begin position="1"/>
        <end position="10"/>
    </location>
</feature>
<comment type="similarity">
    <text evidence="2">Belongs to the cation diffusion facilitator (CDF) transporter (TC 2.A.4) family. SLC30A subfamily.</text>
</comment>
<dbReference type="Pfam" id="PF01545">
    <property type="entry name" value="Cation_efflux"/>
    <property type="match status" value="1"/>
</dbReference>
<accession>A0A4Y3WJW8</accession>
<evidence type="ECO:0000256" key="8">
    <source>
        <dbReference type="SAM" id="MobiDB-lite"/>
    </source>
</evidence>
<feature type="domain" description="Cation efflux protein transmembrane" evidence="10">
    <location>
        <begin position="37"/>
        <end position="227"/>
    </location>
</feature>
<feature type="transmembrane region" description="Helical" evidence="9">
    <location>
        <begin position="170"/>
        <end position="196"/>
    </location>
</feature>
<keyword evidence="13" id="KW-1185">Reference proteome</keyword>
<dbReference type="SUPFAM" id="SSF161111">
    <property type="entry name" value="Cation efflux protein transmembrane domain-like"/>
    <property type="match status" value="1"/>
</dbReference>
<evidence type="ECO:0000256" key="3">
    <source>
        <dbReference type="ARBA" id="ARBA00022448"/>
    </source>
</evidence>
<feature type="transmembrane region" description="Helical" evidence="9">
    <location>
        <begin position="69"/>
        <end position="86"/>
    </location>
</feature>
<dbReference type="RefSeq" id="WP_141276780.1">
    <property type="nucleotide sequence ID" value="NZ_BAAARZ010000027.1"/>
</dbReference>
<dbReference type="Gene3D" id="3.30.70.1350">
    <property type="entry name" value="Cation efflux protein, cytoplasmic domain"/>
    <property type="match status" value="1"/>
</dbReference>
<reference evidence="12 13" key="1">
    <citation type="submission" date="2019-06" db="EMBL/GenBank/DDBJ databases">
        <title>Whole genome shotgun sequence of Pseudonocardia hydrocarbonoxydans NBRC 14498.</title>
        <authorList>
            <person name="Hosoyama A."/>
            <person name="Uohara A."/>
            <person name="Ohji S."/>
            <person name="Ichikawa N."/>
        </authorList>
    </citation>
    <scope>NUCLEOTIDE SEQUENCE [LARGE SCALE GENOMIC DNA]</scope>
    <source>
        <strain evidence="12 13">NBRC 14498</strain>
    </source>
</reference>
<dbReference type="Gene3D" id="1.20.1510.10">
    <property type="entry name" value="Cation efflux protein transmembrane domain"/>
    <property type="match status" value="1"/>
</dbReference>
<dbReference type="PANTHER" id="PTHR11562">
    <property type="entry name" value="CATION EFFLUX PROTEIN/ ZINC TRANSPORTER"/>
    <property type="match status" value="1"/>
</dbReference>
<proteinExistence type="inferred from homology"/>
<feature type="transmembrane region" description="Helical" evidence="9">
    <location>
        <begin position="202"/>
        <end position="219"/>
    </location>
</feature>
<evidence type="ECO:0000259" key="11">
    <source>
        <dbReference type="Pfam" id="PF16916"/>
    </source>
</evidence>
<evidence type="ECO:0000256" key="2">
    <source>
        <dbReference type="ARBA" id="ARBA00008873"/>
    </source>
</evidence>
<comment type="caution">
    <text evidence="12">The sequence shown here is derived from an EMBL/GenBank/DDBJ whole genome shotgun (WGS) entry which is preliminary data.</text>
</comment>
<dbReference type="InterPro" id="IPR002524">
    <property type="entry name" value="Cation_efflux"/>
</dbReference>
<evidence type="ECO:0000313" key="13">
    <source>
        <dbReference type="Proteomes" id="UP000320338"/>
    </source>
</evidence>
<keyword evidence="5 9" id="KW-1133">Transmembrane helix</keyword>
<protein>
    <submittedName>
        <fullName evidence="12">Cobalt transporter</fullName>
    </submittedName>
</protein>
<dbReference type="OrthoDB" id="9809646at2"/>
<keyword evidence="6" id="KW-0406">Ion transport</keyword>